<dbReference type="CDD" id="cd19481">
    <property type="entry name" value="RecA-like_protease"/>
    <property type="match status" value="1"/>
</dbReference>
<dbReference type="GO" id="GO:0005524">
    <property type="term" value="F:ATP binding"/>
    <property type="evidence" value="ECO:0007669"/>
    <property type="project" value="InterPro"/>
</dbReference>
<dbReference type="SMART" id="SM00382">
    <property type="entry name" value="AAA"/>
    <property type="match status" value="1"/>
</dbReference>
<feature type="region of interest" description="Disordered" evidence="1">
    <location>
        <begin position="714"/>
        <end position="752"/>
    </location>
</feature>
<dbReference type="InterPro" id="IPR003593">
    <property type="entry name" value="AAA+_ATPase"/>
</dbReference>
<dbReference type="PANTHER" id="PTHR46411:SF4">
    <property type="entry name" value="AAA+ ATPASE DOMAIN-CONTAINING PROTEIN"/>
    <property type="match status" value="1"/>
</dbReference>
<evidence type="ECO:0000259" key="2">
    <source>
        <dbReference type="SMART" id="SM00382"/>
    </source>
</evidence>
<dbReference type="Pfam" id="PF00004">
    <property type="entry name" value="AAA"/>
    <property type="match status" value="1"/>
</dbReference>
<evidence type="ECO:0000256" key="1">
    <source>
        <dbReference type="SAM" id="MobiDB-lite"/>
    </source>
</evidence>
<gene>
    <name evidence="3" type="ORF">OOU_Y34scaffold00737g5</name>
</gene>
<evidence type="ECO:0000313" key="3">
    <source>
        <dbReference type="EMBL" id="ELQ34946.1"/>
    </source>
</evidence>
<dbReference type="Pfam" id="PF23232">
    <property type="entry name" value="AAA_lid_13"/>
    <property type="match status" value="1"/>
</dbReference>
<feature type="non-terminal residue" evidence="3">
    <location>
        <position position="891"/>
    </location>
</feature>
<dbReference type="InterPro" id="IPR027417">
    <property type="entry name" value="P-loop_NTPase"/>
</dbReference>
<dbReference type="InterPro" id="IPR003959">
    <property type="entry name" value="ATPase_AAA_core"/>
</dbReference>
<dbReference type="GO" id="GO:0016887">
    <property type="term" value="F:ATP hydrolysis activity"/>
    <property type="evidence" value="ECO:0007669"/>
    <property type="project" value="InterPro"/>
</dbReference>
<feature type="domain" description="AAA+ ATPase" evidence="2">
    <location>
        <begin position="476"/>
        <end position="597"/>
    </location>
</feature>
<dbReference type="Gene3D" id="3.40.50.300">
    <property type="entry name" value="P-loop containing nucleotide triphosphate hydrolases"/>
    <property type="match status" value="1"/>
</dbReference>
<dbReference type="AlphaFoldDB" id="A0AA97NRH1"/>
<dbReference type="SUPFAM" id="SSF52540">
    <property type="entry name" value="P-loop containing nucleoside triphosphate hydrolases"/>
    <property type="match status" value="1"/>
</dbReference>
<dbReference type="EMBL" id="JH793065">
    <property type="protein sequence ID" value="ELQ34946.1"/>
    <property type="molecule type" value="Genomic_DNA"/>
</dbReference>
<feature type="region of interest" description="Disordered" evidence="1">
    <location>
        <begin position="1"/>
        <end position="42"/>
    </location>
</feature>
<dbReference type="PANTHER" id="PTHR46411">
    <property type="entry name" value="FAMILY ATPASE, PUTATIVE-RELATED"/>
    <property type="match status" value="1"/>
</dbReference>
<dbReference type="InterPro" id="IPR056599">
    <property type="entry name" value="AAA_lid_fung"/>
</dbReference>
<reference evidence="3" key="1">
    <citation type="journal article" date="2012" name="PLoS Genet.">
        <title>Comparative analysis of the genomes of two field isolates of the rice blast fungus Magnaporthe oryzae.</title>
        <authorList>
            <person name="Xue M."/>
            <person name="Yang J."/>
            <person name="Li Z."/>
            <person name="Hu S."/>
            <person name="Yao N."/>
            <person name="Dean R.A."/>
            <person name="Zhao W."/>
            <person name="Shen M."/>
            <person name="Zhang H."/>
            <person name="Li C."/>
            <person name="Liu L."/>
            <person name="Cao L."/>
            <person name="Xu X."/>
            <person name="Xing Y."/>
            <person name="Hsiang T."/>
            <person name="Zhang Z."/>
            <person name="Xu J.R."/>
            <person name="Peng Y.L."/>
        </authorList>
    </citation>
    <scope>NUCLEOTIDE SEQUENCE</scope>
    <source>
        <strain evidence="3">Y34</strain>
    </source>
</reference>
<feature type="compositionally biased region" description="Low complexity" evidence="1">
    <location>
        <begin position="12"/>
        <end position="29"/>
    </location>
</feature>
<name>A0AA97NRH1_PYRO3</name>
<feature type="compositionally biased region" description="Polar residues" evidence="1">
    <location>
        <begin position="1"/>
        <end position="11"/>
    </location>
</feature>
<sequence>MATQTQVEQTTAPGEGSPDDGPASSPAPGNAQSTGPGSSPRIGYVTEYRWRQTDLLISSHDTKSPPASANQDDRPAFEVVQTFKRDHQVVAADGTAHSAVTPSTNSVRLVSAQLRNALQNVVRYYPDQDLGGDVIEIQEPYMILVHHYDELRGFADRCDEAAAREGGAAGGICEREVDAPAHIRLLLGFLDDTLMAEIRVEQERNSRGLFTWQWAWLRLKPGALMFRAYMGSGGRAESPVGTSWSAEIVHSVQGGTLTNPPRDWSHSCWRLELGEGPAIRRVMATGSLPKFDGEAKSSFLKFIPDIDNITEEVIMQDPIAARLLAAGKAYWSLLVKSCMQYDGPLATFPYNTLKGSVMTDIEAYIESESFDPARAVVGDIREWVSDCSCSVCKTGKSRRLAGGFSAAKTRTWEKLWTTKFSPAQFKEDMINDLVMEDKRLQTLKALSKSFVRENKMGRPMKVAHQWSADFVEGKGSGLIFLLHGSPGVGKTFTAECIAEYVRRPLMVLTSSDIGTDPIQVERNLERNFKTATSWGAVLLIDEADVFMERRSTQDLVRNSFLRALEFYRGILFLTTNRVGSFDDAFISRIHVQLRYPPFKDEERQKVWRTFISKLQRDRGDTMRLNLNAQEYIEGKEIRDLEWNGREIRNGKFSTFQTAVALAEFESELDADGRIVVKHDHLRSVVELSRDFKSYLKDLHQGDEAKRALRAMTDGPRKGMRKQTSPCRHFFTPKDKAHSGGKSSTGLCRDGNNGKSKPRIPYIGHVLGAATSHTAYAQRLSAAHPTKPVATLHLGATKCYAVFHPALQHALMRSRAVKYDEYPPGAVPAGFGVDPRVMAVLSRPDLAARYMHEAAGMLGGEPLRRMERRAFAHLQSRLNALPRTAATADSLY</sequence>
<dbReference type="Proteomes" id="UP000011086">
    <property type="component" value="Unassembled WGS sequence"/>
</dbReference>
<proteinExistence type="predicted"/>
<protein>
    <recommendedName>
        <fullName evidence="2">AAA+ ATPase domain-containing protein</fullName>
    </recommendedName>
</protein>
<organism evidence="3">
    <name type="scientific">Pyricularia oryzae (strain Y34)</name>
    <name type="common">Rice blast fungus</name>
    <name type="synonym">Magnaporthe oryzae</name>
    <dbReference type="NCBI Taxonomy" id="1143189"/>
    <lineage>
        <taxon>Eukaryota</taxon>
        <taxon>Fungi</taxon>
        <taxon>Dikarya</taxon>
        <taxon>Ascomycota</taxon>
        <taxon>Pezizomycotina</taxon>
        <taxon>Sordariomycetes</taxon>
        <taxon>Sordariomycetidae</taxon>
        <taxon>Magnaporthales</taxon>
        <taxon>Pyriculariaceae</taxon>
        <taxon>Pyricularia</taxon>
    </lineage>
</organism>
<accession>A0AA97NRH1</accession>